<dbReference type="Proteomes" id="UP000092445">
    <property type="component" value="Unassembled WGS sequence"/>
</dbReference>
<feature type="region of interest" description="Disordered" evidence="1">
    <location>
        <begin position="137"/>
        <end position="172"/>
    </location>
</feature>
<keyword evidence="2" id="KW-1133">Transmembrane helix</keyword>
<dbReference type="VEuPathDB" id="VectorBase:GPAI011339"/>
<proteinExistence type="predicted"/>
<protein>
    <submittedName>
        <fullName evidence="3">Uncharacterized protein</fullName>
    </submittedName>
</protein>
<keyword evidence="4" id="KW-1185">Reference proteome</keyword>
<accession>A0A1A9ZDG1</accession>
<sequence>MKKKSKASKRKKEKCFAEENLQLFCEVLCAPNILLLEAFFLLLLLAGDDCFASIHNVVMKSKDINDTVVVEYKNEYQIALQKNELQLRDMIQEFKSGIHSKISASYSIPINNQQNVTITAVLSCRNSYDRNNFISNRTAVPKKKNDRGNKSTTSTNTRAKRAKAEQKNQRVDERIRDFDQNKREYGYKSPIAALLKVIEVRISNEALWLKLQRQHP</sequence>
<evidence type="ECO:0000313" key="4">
    <source>
        <dbReference type="Proteomes" id="UP000092445"/>
    </source>
</evidence>
<name>A0A1A9ZDG1_GLOPL</name>
<dbReference type="EnsemblMetazoa" id="GPAI011339-RA">
    <property type="protein sequence ID" value="GPAI011339-PA"/>
    <property type="gene ID" value="GPAI011339"/>
</dbReference>
<evidence type="ECO:0000256" key="2">
    <source>
        <dbReference type="SAM" id="Phobius"/>
    </source>
</evidence>
<keyword evidence="2" id="KW-0812">Transmembrane</keyword>
<organism evidence="3 4">
    <name type="scientific">Glossina pallidipes</name>
    <name type="common">Tsetse fly</name>
    <dbReference type="NCBI Taxonomy" id="7398"/>
    <lineage>
        <taxon>Eukaryota</taxon>
        <taxon>Metazoa</taxon>
        <taxon>Ecdysozoa</taxon>
        <taxon>Arthropoda</taxon>
        <taxon>Hexapoda</taxon>
        <taxon>Insecta</taxon>
        <taxon>Pterygota</taxon>
        <taxon>Neoptera</taxon>
        <taxon>Endopterygota</taxon>
        <taxon>Diptera</taxon>
        <taxon>Brachycera</taxon>
        <taxon>Muscomorpha</taxon>
        <taxon>Hippoboscoidea</taxon>
        <taxon>Glossinidae</taxon>
        <taxon>Glossina</taxon>
    </lineage>
</organism>
<feature type="compositionally biased region" description="Basic and acidic residues" evidence="1">
    <location>
        <begin position="162"/>
        <end position="172"/>
    </location>
</feature>
<dbReference type="AlphaFoldDB" id="A0A1A9ZDG1"/>
<reference evidence="3" key="2">
    <citation type="submission" date="2020-05" db="UniProtKB">
        <authorList>
            <consortium name="EnsemblMetazoa"/>
        </authorList>
    </citation>
    <scope>IDENTIFICATION</scope>
    <source>
        <strain evidence="3">IAEA</strain>
    </source>
</reference>
<reference evidence="4" key="1">
    <citation type="submission" date="2014-03" db="EMBL/GenBank/DDBJ databases">
        <authorList>
            <person name="Aksoy S."/>
            <person name="Warren W."/>
            <person name="Wilson R.K."/>
        </authorList>
    </citation>
    <scope>NUCLEOTIDE SEQUENCE [LARGE SCALE GENOMIC DNA]</scope>
    <source>
        <strain evidence="4">IAEA</strain>
    </source>
</reference>
<evidence type="ECO:0000313" key="3">
    <source>
        <dbReference type="EnsemblMetazoa" id="GPAI011339-PA"/>
    </source>
</evidence>
<evidence type="ECO:0000256" key="1">
    <source>
        <dbReference type="SAM" id="MobiDB-lite"/>
    </source>
</evidence>
<feature type="transmembrane region" description="Helical" evidence="2">
    <location>
        <begin position="21"/>
        <end position="46"/>
    </location>
</feature>
<keyword evidence="2" id="KW-0472">Membrane</keyword>